<gene>
    <name evidence="1" type="ORF">LREN565_1960</name>
</gene>
<dbReference type="GO" id="GO:0045892">
    <property type="term" value="P:negative regulation of DNA-templated transcription"/>
    <property type="evidence" value="ECO:0007669"/>
    <property type="project" value="InterPro"/>
</dbReference>
<dbReference type="EMBL" id="LT634362">
    <property type="protein sequence ID" value="SFZ88847.1"/>
    <property type="molecule type" value="Genomic_DNA"/>
</dbReference>
<sequence length="117" mass="12285">MEITLYERALCCSTGVCGPTVDPELLMITTAFETLQKTAGVTAKRFNLSQDPKAFSQNEAVLAAIKADGAAALPLTLVDHKIVKKGAYPSLAELSQLTHVSLAQTETAGTKDNGGCC</sequence>
<dbReference type="GO" id="GO:0046685">
    <property type="term" value="P:response to arsenic-containing substance"/>
    <property type="evidence" value="ECO:0007669"/>
    <property type="project" value="InterPro"/>
</dbReference>
<dbReference type="NCBIfam" id="NF033727">
    <property type="entry name" value="chaperon_ArsD"/>
    <property type="match status" value="1"/>
</dbReference>
<organism evidence="1">
    <name type="scientific">Loigolactobacillus rennini</name>
    <dbReference type="NCBI Taxonomy" id="238013"/>
    <lineage>
        <taxon>Bacteria</taxon>
        <taxon>Bacillati</taxon>
        <taxon>Bacillota</taxon>
        <taxon>Bacilli</taxon>
        <taxon>Lactobacillales</taxon>
        <taxon>Lactobacillaceae</taxon>
        <taxon>Loigolactobacillus</taxon>
    </lineage>
</organism>
<dbReference type="Gene3D" id="3.40.30.10">
    <property type="entry name" value="Glutaredoxin"/>
    <property type="match status" value="1"/>
</dbReference>
<dbReference type="InterPro" id="IPR010712">
    <property type="entry name" value="Arsenical-R_ArsD"/>
</dbReference>
<dbReference type="GO" id="GO:0003677">
    <property type="term" value="F:DNA binding"/>
    <property type="evidence" value="ECO:0007669"/>
    <property type="project" value="InterPro"/>
</dbReference>
<proteinExistence type="predicted"/>
<protein>
    <submittedName>
        <fullName evidence="1">Arsenical resistance operon trans-acting repressor ArsD</fullName>
    </submittedName>
</protein>
<reference evidence="1" key="1">
    <citation type="submission" date="2016-11" db="EMBL/GenBank/DDBJ databases">
        <authorList>
            <person name="Jaros S."/>
            <person name="Januszkiewicz K."/>
            <person name="Wedrychowicz H."/>
        </authorList>
    </citation>
    <scope>NUCLEOTIDE SEQUENCE</scope>
    <source>
        <strain evidence="1">ACA-DC 565</strain>
    </source>
</reference>
<evidence type="ECO:0000313" key="1">
    <source>
        <dbReference type="EMBL" id="SFZ88847.1"/>
    </source>
</evidence>
<dbReference type="AlphaFoldDB" id="A0A1K2I900"/>
<accession>A0A1K2I900</accession>
<dbReference type="Pfam" id="PF06953">
    <property type="entry name" value="ArsD"/>
    <property type="match status" value="1"/>
</dbReference>
<name>A0A1K2I900_9LACO</name>